<feature type="region of interest" description="Disordered" evidence="2">
    <location>
        <begin position="48"/>
        <end position="76"/>
    </location>
</feature>
<feature type="compositionally biased region" description="Low complexity" evidence="2">
    <location>
        <begin position="53"/>
        <end position="69"/>
    </location>
</feature>
<sequence length="361" mass="39875">MNQTRAKSKLRRTLRIAGICVGALVILIGSYAGYLYYKADRALGRIAAPPSPSASASASPSAEPSPSASGDNADTQTDNRPMTFLLAGIDSRAGSGGTLNTDVMMLAVLNPADRKMTLLSLPRDMELKPQTLSSHKANYYYAYFYNKDKDTAIANTKEFFGDLFQLPIDHMVLINFDGLRQLVDAVGGLDIDVDMDMKYRDTADGTNIDLRKGQQELDGQQVLDFVRYRKSNEGTQESSDIARNARQQQVLSQMINKLATFQGMTQWGKVLDIAGDSVRTDIPESDLRSWILDFQSMKPETTQILTLDSKWVNPYIVVDENNLRQSIDTLRTEAGLQTNESDLRQLADVIAVEPSSDSPAL</sequence>
<evidence type="ECO:0000259" key="4">
    <source>
        <dbReference type="Pfam" id="PF03816"/>
    </source>
</evidence>
<evidence type="ECO:0000256" key="2">
    <source>
        <dbReference type="SAM" id="MobiDB-lite"/>
    </source>
</evidence>
<accession>A0A7X0SQM3</accession>
<keyword evidence="6" id="KW-1185">Reference proteome</keyword>
<protein>
    <submittedName>
        <fullName evidence="5">LCP family protein</fullName>
    </submittedName>
</protein>
<keyword evidence="3" id="KW-1133">Transmembrane helix</keyword>
<keyword evidence="3" id="KW-0812">Transmembrane</keyword>
<dbReference type="Gene3D" id="3.40.630.190">
    <property type="entry name" value="LCP protein"/>
    <property type="match status" value="1"/>
</dbReference>
<dbReference type="InterPro" id="IPR050922">
    <property type="entry name" value="LytR/CpsA/Psr_CW_biosynth"/>
</dbReference>
<organism evidence="5 6">
    <name type="scientific">Cohnella zeiphila</name>
    <dbReference type="NCBI Taxonomy" id="2761120"/>
    <lineage>
        <taxon>Bacteria</taxon>
        <taxon>Bacillati</taxon>
        <taxon>Bacillota</taxon>
        <taxon>Bacilli</taxon>
        <taxon>Bacillales</taxon>
        <taxon>Paenibacillaceae</taxon>
        <taxon>Cohnella</taxon>
    </lineage>
</organism>
<dbReference type="NCBIfam" id="TIGR00350">
    <property type="entry name" value="lytR_cpsA_psr"/>
    <property type="match status" value="1"/>
</dbReference>
<dbReference type="EMBL" id="JACJVO010000032">
    <property type="protein sequence ID" value="MBB6734357.1"/>
    <property type="molecule type" value="Genomic_DNA"/>
</dbReference>
<reference evidence="5 6" key="1">
    <citation type="submission" date="2020-08" db="EMBL/GenBank/DDBJ databases">
        <title>Cohnella phylogeny.</title>
        <authorList>
            <person name="Dunlap C."/>
        </authorList>
    </citation>
    <scope>NUCLEOTIDE SEQUENCE [LARGE SCALE GENOMIC DNA]</scope>
    <source>
        <strain evidence="5 6">CBP 2801</strain>
    </source>
</reference>
<keyword evidence="3" id="KW-0472">Membrane</keyword>
<comment type="similarity">
    <text evidence="1">Belongs to the LytR/CpsA/Psr (LCP) family.</text>
</comment>
<evidence type="ECO:0000256" key="3">
    <source>
        <dbReference type="SAM" id="Phobius"/>
    </source>
</evidence>
<evidence type="ECO:0000313" key="5">
    <source>
        <dbReference type="EMBL" id="MBB6734357.1"/>
    </source>
</evidence>
<evidence type="ECO:0000256" key="1">
    <source>
        <dbReference type="ARBA" id="ARBA00006068"/>
    </source>
</evidence>
<name>A0A7X0SQM3_9BACL</name>
<proteinExistence type="inferred from homology"/>
<feature type="domain" description="Cell envelope-related transcriptional attenuator" evidence="4">
    <location>
        <begin position="100"/>
        <end position="259"/>
    </location>
</feature>
<dbReference type="Proteomes" id="UP000564644">
    <property type="component" value="Unassembled WGS sequence"/>
</dbReference>
<dbReference type="PANTHER" id="PTHR33392:SF6">
    <property type="entry name" value="POLYISOPRENYL-TEICHOIC ACID--PEPTIDOGLYCAN TEICHOIC ACID TRANSFERASE TAGU"/>
    <property type="match status" value="1"/>
</dbReference>
<dbReference type="RefSeq" id="WP_185131991.1">
    <property type="nucleotide sequence ID" value="NZ_JACJVO010000032.1"/>
</dbReference>
<feature type="transmembrane region" description="Helical" evidence="3">
    <location>
        <begin position="12"/>
        <end position="37"/>
    </location>
</feature>
<dbReference type="InterPro" id="IPR004474">
    <property type="entry name" value="LytR_CpsA_psr"/>
</dbReference>
<gene>
    <name evidence="5" type="ORF">H7C18_25870</name>
</gene>
<comment type="caution">
    <text evidence="5">The sequence shown here is derived from an EMBL/GenBank/DDBJ whole genome shotgun (WGS) entry which is preliminary data.</text>
</comment>
<dbReference type="Pfam" id="PF03816">
    <property type="entry name" value="LytR_cpsA_psr"/>
    <property type="match status" value="1"/>
</dbReference>
<dbReference type="PANTHER" id="PTHR33392">
    <property type="entry name" value="POLYISOPRENYL-TEICHOIC ACID--PEPTIDOGLYCAN TEICHOIC ACID TRANSFERASE TAGU"/>
    <property type="match status" value="1"/>
</dbReference>
<evidence type="ECO:0000313" key="6">
    <source>
        <dbReference type="Proteomes" id="UP000564644"/>
    </source>
</evidence>
<dbReference type="AlphaFoldDB" id="A0A7X0SQM3"/>